<name>A0ABR1RKE6_9PEZI</name>
<protein>
    <submittedName>
        <fullName evidence="1">Uncharacterized protein</fullName>
    </submittedName>
</protein>
<organism evidence="1 2">
    <name type="scientific">Apiospora marii</name>
    <dbReference type="NCBI Taxonomy" id="335849"/>
    <lineage>
        <taxon>Eukaryota</taxon>
        <taxon>Fungi</taxon>
        <taxon>Dikarya</taxon>
        <taxon>Ascomycota</taxon>
        <taxon>Pezizomycotina</taxon>
        <taxon>Sordariomycetes</taxon>
        <taxon>Xylariomycetidae</taxon>
        <taxon>Amphisphaeriales</taxon>
        <taxon>Apiosporaceae</taxon>
        <taxon>Apiospora</taxon>
    </lineage>
</organism>
<reference evidence="1 2" key="1">
    <citation type="submission" date="2023-01" db="EMBL/GenBank/DDBJ databases">
        <title>Analysis of 21 Apiospora genomes using comparative genomics revels a genus with tremendous synthesis potential of carbohydrate active enzymes and secondary metabolites.</title>
        <authorList>
            <person name="Sorensen T."/>
        </authorList>
    </citation>
    <scope>NUCLEOTIDE SEQUENCE [LARGE SCALE GENOMIC DNA]</scope>
    <source>
        <strain evidence="1 2">CBS 20057</strain>
    </source>
</reference>
<evidence type="ECO:0000313" key="2">
    <source>
        <dbReference type="Proteomes" id="UP001396898"/>
    </source>
</evidence>
<keyword evidence="2" id="KW-1185">Reference proteome</keyword>
<evidence type="ECO:0000313" key="1">
    <source>
        <dbReference type="EMBL" id="KAK8013648.1"/>
    </source>
</evidence>
<gene>
    <name evidence="1" type="ORF">PG991_009241</name>
</gene>
<proteinExistence type="predicted"/>
<accession>A0ABR1RKE6</accession>
<dbReference type="EMBL" id="JAQQWI010000013">
    <property type="protein sequence ID" value="KAK8013648.1"/>
    <property type="molecule type" value="Genomic_DNA"/>
</dbReference>
<comment type="caution">
    <text evidence="1">The sequence shown here is derived from an EMBL/GenBank/DDBJ whole genome shotgun (WGS) entry which is preliminary data.</text>
</comment>
<sequence>MDQAIILGMPEVAGCHDGDTIGSSIVKLVNAYNIGNKTGYFTLGNANNMDTAMEFIGNAFGFDGHRCRGRCFGHILNFAAKALLNPLPTEGDAIDQYLDDNEQLTSAHYGFWSRQGPIGKLRILVIAVD</sequence>
<dbReference type="Proteomes" id="UP001396898">
    <property type="component" value="Unassembled WGS sequence"/>
</dbReference>